<name>A0A1H7PNY5_OLID1</name>
<dbReference type="InterPro" id="IPR052058">
    <property type="entry name" value="Alcohol_O-acetyltransferase"/>
</dbReference>
<organism evidence="2 3">
    <name type="scientific">Olivibacter domesticus</name>
    <name type="common">Pseudosphingobacterium domesticum</name>
    <dbReference type="NCBI Taxonomy" id="407022"/>
    <lineage>
        <taxon>Bacteria</taxon>
        <taxon>Pseudomonadati</taxon>
        <taxon>Bacteroidota</taxon>
        <taxon>Sphingobacteriia</taxon>
        <taxon>Sphingobacteriales</taxon>
        <taxon>Sphingobacteriaceae</taxon>
        <taxon>Olivibacter</taxon>
    </lineage>
</organism>
<evidence type="ECO:0000259" key="1">
    <source>
        <dbReference type="Pfam" id="PF00668"/>
    </source>
</evidence>
<dbReference type="Pfam" id="PF00668">
    <property type="entry name" value="Condensation"/>
    <property type="match status" value="1"/>
</dbReference>
<dbReference type="InterPro" id="IPR001242">
    <property type="entry name" value="Condensation_dom"/>
</dbReference>
<evidence type="ECO:0000313" key="2">
    <source>
        <dbReference type="EMBL" id="SEL37114.1"/>
    </source>
</evidence>
<dbReference type="PANTHER" id="PTHR28037">
    <property type="entry name" value="ALCOHOL O-ACETYLTRANSFERASE 1-RELATED"/>
    <property type="match status" value="1"/>
</dbReference>
<dbReference type="InterPro" id="IPR023213">
    <property type="entry name" value="CAT-like_dom_sf"/>
</dbReference>
<evidence type="ECO:0000313" key="3">
    <source>
        <dbReference type="Proteomes" id="UP000199421"/>
    </source>
</evidence>
<dbReference type="AlphaFoldDB" id="A0A1H7PNY5"/>
<dbReference type="GO" id="GO:0003824">
    <property type="term" value="F:catalytic activity"/>
    <property type="evidence" value="ECO:0007669"/>
    <property type="project" value="InterPro"/>
</dbReference>
<dbReference type="Gene3D" id="3.30.559.30">
    <property type="entry name" value="Nonribosomal peptide synthetase, condensation domain"/>
    <property type="match status" value="1"/>
</dbReference>
<accession>A0A1H7PNY5</accession>
<dbReference type="RefSeq" id="WP_093324146.1">
    <property type="nucleotide sequence ID" value="NZ_FOAF01000002.1"/>
</dbReference>
<dbReference type="Proteomes" id="UP000199421">
    <property type="component" value="Unassembled WGS sequence"/>
</dbReference>
<protein>
    <submittedName>
        <fullName evidence="2">Condensation domain-containing protein</fullName>
    </submittedName>
</protein>
<dbReference type="EMBL" id="FOAF01000002">
    <property type="protein sequence ID" value="SEL37114.1"/>
    <property type="molecule type" value="Genomic_DNA"/>
</dbReference>
<dbReference type="OrthoDB" id="5562587at2"/>
<gene>
    <name evidence="2" type="ORF">SAMN05661044_02295</name>
</gene>
<sequence length="421" mass="48075">MKRKLTLIEGTMYAGGKTPVNVVASIKIKGIICEKNLHIAVSRIQDRHPLLRVNVLEDKETGAPYFIKQDPIRNIPIRVSKRMTDDDWKKESITECLIPFDVKKGPLIRLVWLRSAVTSELIFIAHHCICDGMSLLNLIDETLLLLASPGIEIGSYNSFSSINEFIPSAVMNKKINIMKIFLFSKLAKLIFFATTNKKEIVRKNPYLIHWKLDQEKSISILQRCKAEGVSVNAVLCAAFVQAFKNTESIKSRSRLYCAVDTRKFIPQIKSNTMFAFPILIGLRPKSNKVTNLWDQSYWLKRQLLTKINKFNIHNLLMFSECLLPFLPKMTKYAKNDKGNHDFTLSNMGNVKLKENYGLLEVESLHSPATIFPFGNPSTLSITTFRSQIDFIFTSDEHFIKYDNALSLKDNAMKFLKDAIDS</sequence>
<dbReference type="SUPFAM" id="SSF52777">
    <property type="entry name" value="CoA-dependent acyltransferases"/>
    <property type="match status" value="1"/>
</dbReference>
<dbReference type="STRING" id="407022.SAMN05661044_02295"/>
<feature type="domain" description="Condensation" evidence="1">
    <location>
        <begin position="16"/>
        <end position="141"/>
    </location>
</feature>
<dbReference type="Gene3D" id="3.30.559.10">
    <property type="entry name" value="Chloramphenicol acetyltransferase-like domain"/>
    <property type="match status" value="1"/>
</dbReference>
<reference evidence="3" key="1">
    <citation type="submission" date="2016-10" db="EMBL/GenBank/DDBJ databases">
        <authorList>
            <person name="Varghese N."/>
            <person name="Submissions S."/>
        </authorList>
    </citation>
    <scope>NUCLEOTIDE SEQUENCE [LARGE SCALE GENOMIC DNA]</scope>
    <source>
        <strain evidence="3">DSM 18733</strain>
    </source>
</reference>
<dbReference type="PANTHER" id="PTHR28037:SF1">
    <property type="entry name" value="ALCOHOL O-ACETYLTRANSFERASE 1-RELATED"/>
    <property type="match status" value="1"/>
</dbReference>
<keyword evidence="3" id="KW-1185">Reference proteome</keyword>
<proteinExistence type="predicted"/>